<dbReference type="PROSITE" id="PS50949">
    <property type="entry name" value="HTH_GNTR"/>
    <property type="match status" value="1"/>
</dbReference>
<dbReference type="Pfam" id="PF00392">
    <property type="entry name" value="GntR"/>
    <property type="match status" value="1"/>
</dbReference>
<protein>
    <submittedName>
        <fullName evidence="6">GntR family transcriptional regulator</fullName>
    </submittedName>
</protein>
<proteinExistence type="predicted"/>
<dbReference type="CDD" id="cd07377">
    <property type="entry name" value="WHTH_GntR"/>
    <property type="match status" value="1"/>
</dbReference>
<keyword evidence="1" id="KW-0805">Transcription regulation</keyword>
<evidence type="ECO:0000256" key="3">
    <source>
        <dbReference type="ARBA" id="ARBA00023163"/>
    </source>
</evidence>
<dbReference type="PANTHER" id="PTHR43537">
    <property type="entry name" value="TRANSCRIPTIONAL REGULATOR, GNTR FAMILY"/>
    <property type="match status" value="1"/>
</dbReference>
<sequence>MSDLSPRKTAKPSSRTGKSQEHATKPAPAPARQSRAGRPRVRHDDLADTAPLVLEGEAGEDIIVRIYQTVFDSVMSQRLTPGTKLPEAALCELFGVGRTVVQKALQKLAHEHIVELRPNRGAVVAMPTPEETREIFEARRALEGAIMRLAVRNATRADLAKLRRQLKEEHQVMHSYAQTHWARLASSFHMRVAELSRNATLQRYLGELVSRCSLIVALHEPAGYAACEHDEHTHIVDLIERGDSEGAVAAMEAHLVSLEEHIHLVSEKSGNSLARMLGME</sequence>
<dbReference type="InterPro" id="IPR011711">
    <property type="entry name" value="GntR_C"/>
</dbReference>
<keyword evidence="2" id="KW-0238">DNA-binding</keyword>
<dbReference type="GO" id="GO:0003677">
    <property type="term" value="F:DNA binding"/>
    <property type="evidence" value="ECO:0007669"/>
    <property type="project" value="UniProtKB-KW"/>
</dbReference>
<evidence type="ECO:0000256" key="2">
    <source>
        <dbReference type="ARBA" id="ARBA00023125"/>
    </source>
</evidence>
<dbReference type="InterPro" id="IPR036390">
    <property type="entry name" value="WH_DNA-bd_sf"/>
</dbReference>
<dbReference type="Proteomes" id="UP000214747">
    <property type="component" value="Unassembled WGS sequence"/>
</dbReference>
<dbReference type="Pfam" id="PF07729">
    <property type="entry name" value="FCD"/>
    <property type="match status" value="1"/>
</dbReference>
<dbReference type="PANTHER" id="PTHR43537:SF53">
    <property type="entry name" value="HTH-TYPE TRANSCRIPTIONAL REPRESSOR NANR"/>
    <property type="match status" value="1"/>
</dbReference>
<comment type="caution">
    <text evidence="6">The sequence shown here is derived from an EMBL/GenBank/DDBJ whole genome shotgun (WGS) entry which is preliminary data.</text>
</comment>
<evidence type="ECO:0000256" key="1">
    <source>
        <dbReference type="ARBA" id="ARBA00023015"/>
    </source>
</evidence>
<dbReference type="InterPro" id="IPR036388">
    <property type="entry name" value="WH-like_DNA-bd_sf"/>
</dbReference>
<gene>
    <name evidence="6" type="ORF">CEJ45_13805</name>
</gene>
<dbReference type="SMART" id="SM00345">
    <property type="entry name" value="HTH_GNTR"/>
    <property type="match status" value="1"/>
</dbReference>
<name>A0A225SSA8_9BURK</name>
<evidence type="ECO:0000256" key="4">
    <source>
        <dbReference type="SAM" id="MobiDB-lite"/>
    </source>
</evidence>
<dbReference type="Gene3D" id="1.20.120.530">
    <property type="entry name" value="GntR ligand-binding domain-like"/>
    <property type="match status" value="1"/>
</dbReference>
<dbReference type="Gene3D" id="1.10.10.10">
    <property type="entry name" value="Winged helix-like DNA-binding domain superfamily/Winged helix DNA-binding domain"/>
    <property type="match status" value="1"/>
</dbReference>
<feature type="domain" description="HTH gntR-type" evidence="5">
    <location>
        <begin position="60"/>
        <end position="127"/>
    </location>
</feature>
<evidence type="ECO:0000259" key="5">
    <source>
        <dbReference type="PROSITE" id="PS50949"/>
    </source>
</evidence>
<organism evidence="6 7">
    <name type="scientific">Herbaspirillum aquaticum</name>
    <dbReference type="NCBI Taxonomy" id="568783"/>
    <lineage>
        <taxon>Bacteria</taxon>
        <taxon>Pseudomonadati</taxon>
        <taxon>Pseudomonadota</taxon>
        <taxon>Betaproteobacteria</taxon>
        <taxon>Burkholderiales</taxon>
        <taxon>Oxalobacteraceae</taxon>
        <taxon>Herbaspirillum</taxon>
    </lineage>
</organism>
<keyword evidence="3" id="KW-0804">Transcription</keyword>
<evidence type="ECO:0000313" key="6">
    <source>
        <dbReference type="EMBL" id="OWY34061.1"/>
    </source>
</evidence>
<reference evidence="6 7" key="1">
    <citation type="journal article" date="2010" name="Int. J. Syst. Evol. Microbiol.">
        <title>Reclassification of Herbaspirillum putei as a later heterotypic synonym of Herbaspirillum huttiense, with the description of H. huttiense subsp. huttiense subsp. nov. and H. huttiense subsp. putei subsp. nov., comb. nov., and description of Herbaspirillum aquaticum sp. nov.</title>
        <authorList>
            <person name="Dobritsa A.P."/>
            <person name="Reddy M.C."/>
            <person name="Samadpour M."/>
        </authorList>
    </citation>
    <scope>NUCLEOTIDE SEQUENCE [LARGE SCALE GENOMIC DNA]</scope>
    <source>
        <strain evidence="6 7">IEH 4430</strain>
    </source>
</reference>
<dbReference type="InterPro" id="IPR000524">
    <property type="entry name" value="Tscrpt_reg_HTH_GntR"/>
</dbReference>
<dbReference type="RefSeq" id="WP_088755666.1">
    <property type="nucleotide sequence ID" value="NZ_NJGV01000011.1"/>
</dbReference>
<dbReference type="EMBL" id="NJGV01000011">
    <property type="protein sequence ID" value="OWY34061.1"/>
    <property type="molecule type" value="Genomic_DNA"/>
</dbReference>
<evidence type="ECO:0000313" key="7">
    <source>
        <dbReference type="Proteomes" id="UP000214747"/>
    </source>
</evidence>
<dbReference type="GO" id="GO:0003700">
    <property type="term" value="F:DNA-binding transcription factor activity"/>
    <property type="evidence" value="ECO:0007669"/>
    <property type="project" value="InterPro"/>
</dbReference>
<feature type="region of interest" description="Disordered" evidence="4">
    <location>
        <begin position="1"/>
        <end position="48"/>
    </location>
</feature>
<dbReference type="SUPFAM" id="SSF48008">
    <property type="entry name" value="GntR ligand-binding domain-like"/>
    <property type="match status" value="1"/>
</dbReference>
<dbReference type="SUPFAM" id="SSF46785">
    <property type="entry name" value="Winged helix' DNA-binding domain"/>
    <property type="match status" value="1"/>
</dbReference>
<accession>A0A225SSA8</accession>
<keyword evidence="7" id="KW-1185">Reference proteome</keyword>
<dbReference type="SMART" id="SM00895">
    <property type="entry name" value="FCD"/>
    <property type="match status" value="1"/>
</dbReference>
<dbReference type="AlphaFoldDB" id="A0A225SSA8"/>
<dbReference type="InterPro" id="IPR008920">
    <property type="entry name" value="TF_FadR/GntR_C"/>
</dbReference>